<dbReference type="RefSeq" id="WP_148809832.1">
    <property type="nucleotide sequence ID" value="NZ_CP042243.1"/>
</dbReference>
<dbReference type="OrthoDB" id="1952387at2"/>
<keyword evidence="1" id="KW-1133">Transmembrane helix</keyword>
<protein>
    <recommendedName>
        <fullName evidence="4">DUF4129 domain-containing protein</fullName>
    </recommendedName>
</protein>
<reference evidence="2 3" key="1">
    <citation type="submission" date="2019-07" db="EMBL/GenBank/DDBJ databases">
        <title>Complete genome of Crassaminicella thermophila SY095.</title>
        <authorList>
            <person name="Li X."/>
        </authorList>
    </citation>
    <scope>NUCLEOTIDE SEQUENCE [LARGE SCALE GENOMIC DNA]</scope>
    <source>
        <strain evidence="2 3">SY095</strain>
    </source>
</reference>
<dbReference type="AlphaFoldDB" id="A0A5C0SED3"/>
<dbReference type="EMBL" id="CP042243">
    <property type="protein sequence ID" value="QEK12681.1"/>
    <property type="molecule type" value="Genomic_DNA"/>
</dbReference>
<dbReference type="Proteomes" id="UP000324646">
    <property type="component" value="Chromosome"/>
</dbReference>
<gene>
    <name evidence="2" type="ORF">FQB35_10260</name>
</gene>
<proteinExistence type="predicted"/>
<keyword evidence="3" id="KW-1185">Reference proteome</keyword>
<name>A0A5C0SED3_CRATE</name>
<sequence>MIPKKEIFEKVVDKIIDSSKYMHLKQTENVFKKILERIFEILKKSLNKGYIPSNGSISINQNIFIIFGIFLIIVLFYYFFKSKSPSVVHKKIIYGETIDDDTTYESLYKKAISCEKEENYKDAVRLYFISMIFYMNEKSLCIMDKSKTNYEIINILKKKNFKGVKVFQDIGDYFYRIWYGNKKIHKEKFVEYKEKIDDLFMEVNKYNEKT</sequence>
<keyword evidence="1" id="KW-0812">Transmembrane</keyword>
<accession>A0A5C0SED3</accession>
<organism evidence="2 3">
    <name type="scientific">Crassaminicella thermophila</name>
    <dbReference type="NCBI Taxonomy" id="2599308"/>
    <lineage>
        <taxon>Bacteria</taxon>
        <taxon>Bacillati</taxon>
        <taxon>Bacillota</taxon>
        <taxon>Clostridia</taxon>
        <taxon>Eubacteriales</taxon>
        <taxon>Clostridiaceae</taxon>
        <taxon>Crassaminicella</taxon>
    </lineage>
</organism>
<evidence type="ECO:0008006" key="4">
    <source>
        <dbReference type="Google" id="ProtNLM"/>
    </source>
</evidence>
<feature type="transmembrane region" description="Helical" evidence="1">
    <location>
        <begin position="63"/>
        <end position="80"/>
    </location>
</feature>
<keyword evidence="1" id="KW-0472">Membrane</keyword>
<evidence type="ECO:0000256" key="1">
    <source>
        <dbReference type="SAM" id="Phobius"/>
    </source>
</evidence>
<evidence type="ECO:0000313" key="3">
    <source>
        <dbReference type="Proteomes" id="UP000324646"/>
    </source>
</evidence>
<evidence type="ECO:0000313" key="2">
    <source>
        <dbReference type="EMBL" id="QEK12681.1"/>
    </source>
</evidence>
<dbReference type="KEGG" id="crs:FQB35_10260"/>